<dbReference type="InterPro" id="IPR027417">
    <property type="entry name" value="P-loop_NTPase"/>
</dbReference>
<feature type="domain" description="YhaN AAA" evidence="3">
    <location>
        <begin position="1"/>
        <end position="201"/>
    </location>
</feature>
<dbReference type="PANTHER" id="PTHR41259">
    <property type="entry name" value="DOUBLE-STRAND BREAK REPAIR RAD50 ATPASE, PUTATIVE-RELATED"/>
    <property type="match status" value="1"/>
</dbReference>
<evidence type="ECO:0000313" key="4">
    <source>
        <dbReference type="EMBL" id="KAB8139033.1"/>
    </source>
</evidence>
<evidence type="ECO:0000313" key="5">
    <source>
        <dbReference type="Proteomes" id="UP000480246"/>
    </source>
</evidence>
<feature type="coiled-coil region" evidence="1">
    <location>
        <begin position="399"/>
        <end position="446"/>
    </location>
</feature>
<keyword evidence="5" id="KW-1185">Reference proteome</keyword>
<evidence type="ECO:0000259" key="3">
    <source>
        <dbReference type="Pfam" id="PF13514"/>
    </source>
</evidence>
<dbReference type="InterPro" id="IPR038734">
    <property type="entry name" value="YhaN_AAA"/>
</dbReference>
<dbReference type="Proteomes" id="UP000480246">
    <property type="component" value="Unassembled WGS sequence"/>
</dbReference>
<feature type="coiled-coil region" evidence="1">
    <location>
        <begin position="651"/>
        <end position="678"/>
    </location>
</feature>
<keyword evidence="2" id="KW-0472">Membrane</keyword>
<dbReference type="RefSeq" id="WP_153401210.1">
    <property type="nucleotide sequence ID" value="NZ_ML762424.1"/>
</dbReference>
<name>A0A7C8GWN7_9BACI</name>
<sequence>MKIEHVHIYGFGKWQDQQFSFTSSTFQQIAGRNEAGKSTLRQFILYILFGQTTKKLDIFLPKHGTQLGGRITISGISPESLIMERIYNKNKGNATVYLPNGETKDEEWLKRKWKGIDRTHFEAIYSFDTIDLQKIQQLNNQALNDVLLAIGMTGSDRIYYAEKQLDKKRAELFKPYGKKPEINQLFDQLAYLKEKLSQSKKEEATYQNKLTEMATLEDKINNCTTELESVQEEYQLYEKKLAHHQLIKSYYLASQQLKRLKAPDDFPANGLTRYDNVKEKLLPIQSEASVLQRTKEERLEQIEQLQAMLLSEEQLERLQAAAQLSDQLAEHKQVISQLEDELYTFRIKMDSKLQQLGIPLTMEGMQELSLPFYLEELWSDLTKQKEQLEMEKQYVGEDIRSIERVLAEAEKDIEFEQQNLMDDAILQQYKLEVDKAEQDKEKQNQFRNFHQLSSQLKKWTKRSFVIFLAGIVVAVLLLLQNQLPWSLLFATVGVLPMIGLVIARKLAAEWFKPDRRTISDLSDKQLAERKGILQEQQIIREQLTQLTANKKQQMIEQLKLEERYHFVHLRLQQLNEKIADQMEQYPFLQRVNIVYWPRLFQQLYTLKEKMSEFQQKSVLLDTEKASLYEKQEALANLETDAEDYSVSIHADQERRNEIRQVQQQLDRIEKELSANTEKQKPYITEIKHLYAQANVVDEEAFVTNGTNFDERMKLKNQIEQMTDSLSVLFDERERKLFSAGEYEDEVTLRQKLSYLQQQINDHKRNIVENRQQLSDIRASIALLEDKEDSSILKHQYEQLIEQTNQLAREWAISQIAVEKLAKAKAKYYAEYIPKVFEYASDYFSHLTKAKYKRLSIPKENEWIKVIDANGIVYTLEELSQGTKDQLYISLRLALSKVVSAGIHFPFLIDDGFVHFDSVRKELIIQLLEEIGQHNQVIYFSTDTTLIHALQL</sequence>
<keyword evidence="2" id="KW-0812">Transmembrane</keyword>
<proteinExistence type="predicted"/>
<comment type="caution">
    <text evidence="4">The sequence shown here is derived from an EMBL/GenBank/DDBJ whole genome shotgun (WGS) entry which is preliminary data.</text>
</comment>
<feature type="transmembrane region" description="Helical" evidence="2">
    <location>
        <begin position="463"/>
        <end position="479"/>
    </location>
</feature>
<dbReference type="Gene3D" id="3.40.50.300">
    <property type="entry name" value="P-loop containing nucleotide triphosphate hydrolases"/>
    <property type="match status" value="2"/>
</dbReference>
<feature type="coiled-coil region" evidence="1">
    <location>
        <begin position="182"/>
        <end position="247"/>
    </location>
</feature>
<dbReference type="AlphaFoldDB" id="A0A7C8GWN7"/>
<protein>
    <submittedName>
        <fullName evidence="4">AAA family ATPase</fullName>
    </submittedName>
</protein>
<dbReference type="Pfam" id="PF13514">
    <property type="entry name" value="AAA_27"/>
    <property type="match status" value="1"/>
</dbReference>
<organism evidence="4 5">
    <name type="scientific">Gracilibacillus oryzae</name>
    <dbReference type="NCBI Taxonomy" id="1672701"/>
    <lineage>
        <taxon>Bacteria</taxon>
        <taxon>Bacillati</taxon>
        <taxon>Bacillota</taxon>
        <taxon>Bacilli</taxon>
        <taxon>Bacillales</taxon>
        <taxon>Bacillaceae</taxon>
        <taxon>Gracilibacillus</taxon>
    </lineage>
</organism>
<dbReference type="OrthoDB" id="9764467at2"/>
<accession>A0A7C8GWN7</accession>
<dbReference type="PANTHER" id="PTHR41259:SF1">
    <property type="entry name" value="DOUBLE-STRAND BREAK REPAIR RAD50 ATPASE, PUTATIVE-RELATED"/>
    <property type="match status" value="1"/>
</dbReference>
<keyword evidence="1" id="KW-0175">Coiled coil</keyword>
<feature type="coiled-coil region" evidence="1">
    <location>
        <begin position="288"/>
        <end position="341"/>
    </location>
</feature>
<keyword evidence="2" id="KW-1133">Transmembrane helix</keyword>
<gene>
    <name evidence="4" type="ORF">F9U64_02220</name>
</gene>
<feature type="transmembrane region" description="Helical" evidence="2">
    <location>
        <begin position="485"/>
        <end position="503"/>
    </location>
</feature>
<dbReference type="EMBL" id="WEID01000008">
    <property type="protein sequence ID" value="KAB8139033.1"/>
    <property type="molecule type" value="Genomic_DNA"/>
</dbReference>
<dbReference type="SUPFAM" id="SSF52540">
    <property type="entry name" value="P-loop containing nucleoside triphosphate hydrolases"/>
    <property type="match status" value="2"/>
</dbReference>
<evidence type="ECO:0000256" key="2">
    <source>
        <dbReference type="SAM" id="Phobius"/>
    </source>
</evidence>
<reference evidence="4 5" key="1">
    <citation type="submission" date="2019-10" db="EMBL/GenBank/DDBJ databases">
        <title>Gracilibacillus sp. nov. isolated from rice seeds.</title>
        <authorList>
            <person name="He S."/>
        </authorList>
    </citation>
    <scope>NUCLEOTIDE SEQUENCE [LARGE SCALE GENOMIC DNA]</scope>
    <source>
        <strain evidence="4 5">TD8</strain>
    </source>
</reference>
<evidence type="ECO:0000256" key="1">
    <source>
        <dbReference type="SAM" id="Coils"/>
    </source>
</evidence>